<protein>
    <submittedName>
        <fullName evidence="5">Reticulocyte-binding protein 2-like a</fullName>
    </submittedName>
</protein>
<evidence type="ECO:0000313" key="5">
    <source>
        <dbReference type="EMBL" id="CAL4765116.1"/>
    </source>
</evidence>
<reference evidence="3" key="1">
    <citation type="submission" date="2022-10" db="EMBL/GenBank/DDBJ databases">
        <authorList>
            <person name="Chen Y."/>
            <person name="Dougan E. K."/>
            <person name="Chan C."/>
            <person name="Rhodes N."/>
            <person name="Thang M."/>
        </authorList>
    </citation>
    <scope>NUCLEOTIDE SEQUENCE</scope>
</reference>
<dbReference type="AlphaFoldDB" id="A0A9P1BQX0"/>
<dbReference type="EMBL" id="CAMXCT020000367">
    <property type="protein sequence ID" value="CAL1131179.1"/>
    <property type="molecule type" value="Genomic_DNA"/>
</dbReference>
<evidence type="ECO:0000313" key="4">
    <source>
        <dbReference type="EMBL" id="CAL1131179.1"/>
    </source>
</evidence>
<sequence>MTTVSSLPFIRGASSPSPASPAMSADHEASLLRQVEHWHQLFMDTEASFAQVRADEALLRKQLSGALERERILAAKNLELRCKAQGEEKEAMAAMKKANEASEASVAALCDQLGSARLMLQCKDDELERLRGELRSKLFTEPRAMELELSDVRKRLEAVTKKLSAKEHLCEVMGQELHLLRGQLPLKDAELEKMRKKGNELEQQKKTMQWELSDLQMRLDSSIKKAVEKEEELQQLQGQIKHKDDELQKLQASLQRSPKVEAMEMELADLRSKLELALKRIGAKDQLFELKEQEVEKLRADFKKEHELCHAAVSDNCELRQIYCEKLNALGEQEARHQRSVKLLEADREMWLSRSDHLEKINTRLMMDLNTLEAEMSPKTGLTLMPTPPPRPSTAKGSRENGPASTSPTPRERRLNYPRAGRTLLQHRSCATERYDQSGKLRSFDAEGNGI</sequence>
<dbReference type="OrthoDB" id="431371at2759"/>
<keyword evidence="1" id="KW-0175">Coiled coil</keyword>
<evidence type="ECO:0000256" key="1">
    <source>
        <dbReference type="SAM" id="Coils"/>
    </source>
</evidence>
<evidence type="ECO:0000313" key="3">
    <source>
        <dbReference type="EMBL" id="CAI3977804.1"/>
    </source>
</evidence>
<dbReference type="EMBL" id="CAMXCT030000367">
    <property type="protein sequence ID" value="CAL4765116.1"/>
    <property type="molecule type" value="Genomic_DNA"/>
</dbReference>
<feature type="region of interest" description="Disordered" evidence="2">
    <location>
        <begin position="378"/>
        <end position="434"/>
    </location>
</feature>
<reference evidence="4" key="2">
    <citation type="submission" date="2024-04" db="EMBL/GenBank/DDBJ databases">
        <authorList>
            <person name="Chen Y."/>
            <person name="Shah S."/>
            <person name="Dougan E. K."/>
            <person name="Thang M."/>
            <person name="Chan C."/>
        </authorList>
    </citation>
    <scope>NUCLEOTIDE SEQUENCE [LARGE SCALE GENOMIC DNA]</scope>
</reference>
<feature type="compositionally biased region" description="Low complexity" evidence="2">
    <location>
        <begin position="13"/>
        <end position="24"/>
    </location>
</feature>
<dbReference type="EMBL" id="CAMXCT010000367">
    <property type="protein sequence ID" value="CAI3977804.1"/>
    <property type="molecule type" value="Genomic_DNA"/>
</dbReference>
<proteinExistence type="predicted"/>
<dbReference type="Proteomes" id="UP001152797">
    <property type="component" value="Unassembled WGS sequence"/>
</dbReference>
<evidence type="ECO:0000256" key="2">
    <source>
        <dbReference type="SAM" id="MobiDB-lite"/>
    </source>
</evidence>
<keyword evidence="6" id="KW-1185">Reference proteome</keyword>
<organism evidence="3">
    <name type="scientific">Cladocopium goreaui</name>
    <dbReference type="NCBI Taxonomy" id="2562237"/>
    <lineage>
        <taxon>Eukaryota</taxon>
        <taxon>Sar</taxon>
        <taxon>Alveolata</taxon>
        <taxon>Dinophyceae</taxon>
        <taxon>Suessiales</taxon>
        <taxon>Symbiodiniaceae</taxon>
        <taxon>Cladocopium</taxon>
    </lineage>
</organism>
<gene>
    <name evidence="3" type="ORF">C1SCF055_LOCUS5917</name>
</gene>
<evidence type="ECO:0000313" key="6">
    <source>
        <dbReference type="Proteomes" id="UP001152797"/>
    </source>
</evidence>
<comment type="caution">
    <text evidence="3">The sequence shown here is derived from an EMBL/GenBank/DDBJ whole genome shotgun (WGS) entry which is preliminary data.</text>
</comment>
<feature type="region of interest" description="Disordered" evidence="2">
    <location>
        <begin position="1"/>
        <end position="27"/>
    </location>
</feature>
<accession>A0A9P1BQX0</accession>
<feature type="coiled-coil region" evidence="1">
    <location>
        <begin position="191"/>
        <end position="280"/>
    </location>
</feature>
<name>A0A9P1BQX0_9DINO</name>